<reference evidence="1" key="1">
    <citation type="journal article" date="2021" name="Proc. Natl. Acad. Sci. U.S.A.">
        <title>A Catalog of Tens of Thousands of Viruses from Human Metagenomes Reveals Hidden Associations with Chronic Diseases.</title>
        <authorList>
            <person name="Tisza M.J."/>
            <person name="Buck C.B."/>
        </authorList>
    </citation>
    <scope>NUCLEOTIDE SEQUENCE</scope>
    <source>
        <strain evidence="1">CtrNG92</strain>
    </source>
</reference>
<organism evidence="1">
    <name type="scientific">Caudovirales sp. ctrNG92</name>
    <dbReference type="NCBI Taxonomy" id="2827638"/>
    <lineage>
        <taxon>Viruses</taxon>
        <taxon>Duplodnaviria</taxon>
        <taxon>Heunggongvirae</taxon>
        <taxon>Uroviricota</taxon>
        <taxon>Caudoviricetes</taxon>
    </lineage>
</organism>
<dbReference type="EMBL" id="BK032578">
    <property type="protein sequence ID" value="DAF49236.1"/>
    <property type="molecule type" value="Genomic_DNA"/>
</dbReference>
<protein>
    <submittedName>
        <fullName evidence="1">Uncharacterized protein</fullName>
    </submittedName>
</protein>
<evidence type="ECO:0000313" key="1">
    <source>
        <dbReference type="EMBL" id="DAF49236.1"/>
    </source>
</evidence>
<sequence>MVAHTSAVELLNLPIGRFDRLLEAAITVVSKNKNQ</sequence>
<accession>A0A8S5SDW3</accession>
<name>A0A8S5SDW3_9CAUD</name>
<proteinExistence type="predicted"/>